<sequence length="66" mass="7803">MFDQLECAWQTKAKMNMCRSQFSLTVVDGCTCLLLEVRMGQRYLVVLKDMTPTLMPGCWWPLYQRH</sequence>
<gene>
    <name evidence="1" type="ORF">AM593_10232</name>
</gene>
<protein>
    <submittedName>
        <fullName evidence="1">Uncharacterized protein</fullName>
    </submittedName>
</protein>
<accession>A0A3R5TPQ7</accession>
<feature type="non-terminal residue" evidence="1">
    <location>
        <position position="1"/>
    </location>
</feature>
<name>A0A3R5TPQ7_MYTGA</name>
<dbReference type="EMBL" id="KV637235">
    <property type="protein sequence ID" value="OPL07213.1"/>
    <property type="molecule type" value="Genomic_DNA"/>
</dbReference>
<reference evidence="1 2" key="1">
    <citation type="journal article" date="2016" name="PLoS ONE">
        <title>A First Insight into the Genome of the Filter-Feeder Mussel Mytilus galloprovincialis.</title>
        <authorList>
            <person name="Murgarella M."/>
            <person name="Puiu D."/>
            <person name="Novoa B."/>
            <person name="Figueras A."/>
            <person name="Posada D."/>
            <person name="Canchaya C."/>
        </authorList>
    </citation>
    <scope>NUCLEOTIDE SEQUENCE [LARGE SCALE GENOMIC DNA]</scope>
    <source>
        <tissue evidence="1">Muscle</tissue>
    </source>
</reference>
<evidence type="ECO:0000313" key="2">
    <source>
        <dbReference type="Proteomes" id="UP000266721"/>
    </source>
</evidence>
<dbReference type="Proteomes" id="UP000266721">
    <property type="component" value="Unassembled WGS sequence"/>
</dbReference>
<proteinExistence type="predicted"/>
<organism evidence="1 2">
    <name type="scientific">Mytilus galloprovincialis</name>
    <name type="common">Mediterranean mussel</name>
    <dbReference type="NCBI Taxonomy" id="29158"/>
    <lineage>
        <taxon>Eukaryota</taxon>
        <taxon>Metazoa</taxon>
        <taxon>Spiralia</taxon>
        <taxon>Lophotrochozoa</taxon>
        <taxon>Mollusca</taxon>
        <taxon>Bivalvia</taxon>
        <taxon>Autobranchia</taxon>
        <taxon>Pteriomorphia</taxon>
        <taxon>Mytilida</taxon>
        <taxon>Mytiloidea</taxon>
        <taxon>Mytilidae</taxon>
        <taxon>Mytilinae</taxon>
        <taxon>Mytilus</taxon>
    </lineage>
</organism>
<keyword evidence="2" id="KW-1185">Reference proteome</keyword>
<dbReference type="AlphaFoldDB" id="A0A3R5TPQ7"/>
<evidence type="ECO:0000313" key="1">
    <source>
        <dbReference type="EMBL" id="OPL07213.1"/>
    </source>
</evidence>